<dbReference type="KEGG" id="pmet:G4Y79_12945"/>
<name>A0A7S8E5D9_9CHLR</name>
<evidence type="ECO:0000313" key="1">
    <source>
        <dbReference type="EMBL" id="QPC80618.1"/>
    </source>
</evidence>
<proteinExistence type="predicted"/>
<organism evidence="1 2">
    <name type="scientific">Phototrophicus methaneseepsis</name>
    <dbReference type="NCBI Taxonomy" id="2710758"/>
    <lineage>
        <taxon>Bacteria</taxon>
        <taxon>Bacillati</taxon>
        <taxon>Chloroflexota</taxon>
        <taxon>Candidatus Thermofontia</taxon>
        <taxon>Phototrophicales</taxon>
        <taxon>Phototrophicaceae</taxon>
        <taxon>Phototrophicus</taxon>
    </lineage>
</organism>
<reference evidence="1 2" key="1">
    <citation type="submission" date="2020-02" db="EMBL/GenBank/DDBJ databases">
        <authorList>
            <person name="Zheng R.K."/>
            <person name="Sun C.M."/>
        </authorList>
    </citation>
    <scope>NUCLEOTIDE SEQUENCE [LARGE SCALE GENOMIC DNA]</scope>
    <source>
        <strain evidence="2">rifampicinis</strain>
    </source>
</reference>
<evidence type="ECO:0000313" key="2">
    <source>
        <dbReference type="Proteomes" id="UP000594468"/>
    </source>
</evidence>
<sequence>MSNLKKRLEEGIQNTANNTPDPATPTTPKRKVVIPTPDQIYGSVPVPRRVRTALQQVPENAIVQREDGTLSLGNFTMTGYGLEVPENADISDFENAFEVFFKIRDQINLWIGDALVAYDRIAWGKTEEIAQYFGYEPASIHNLKSICKQVEFSRRREVYQEMIAQKNDIKPLAVGHYDAIKGLESDQQDDLMRKALLEGLSVKALRAEVKALTKPELEDMQPTQFQKRFNKLNTTIYDDYRLAQTEYSEDEILKLIETYRYAAEQLERLHKK</sequence>
<dbReference type="EMBL" id="CP062983">
    <property type="protein sequence ID" value="QPC80618.1"/>
    <property type="molecule type" value="Genomic_DNA"/>
</dbReference>
<dbReference type="RefSeq" id="WP_195168693.1">
    <property type="nucleotide sequence ID" value="NZ_CP062983.1"/>
</dbReference>
<accession>A0A7S8E5D9</accession>
<keyword evidence="2" id="KW-1185">Reference proteome</keyword>
<dbReference type="Proteomes" id="UP000594468">
    <property type="component" value="Chromosome"/>
</dbReference>
<dbReference type="AlphaFoldDB" id="A0A7S8E5D9"/>
<protein>
    <submittedName>
        <fullName evidence="1">Uncharacterized protein</fullName>
    </submittedName>
</protein>
<gene>
    <name evidence="1" type="ORF">G4Y79_12945</name>
</gene>